<dbReference type="Gene3D" id="3.30.65.10">
    <property type="entry name" value="Bacterial Topoisomerase I, domain 1"/>
    <property type="match status" value="1"/>
</dbReference>
<feature type="region of interest" description="Disordered" evidence="1">
    <location>
        <begin position="47"/>
        <end position="76"/>
    </location>
</feature>
<evidence type="ECO:0000313" key="3">
    <source>
        <dbReference type="EMBL" id="CAL1163674.1"/>
    </source>
</evidence>
<reference evidence="3" key="2">
    <citation type="submission" date="2024-04" db="EMBL/GenBank/DDBJ databases">
        <authorList>
            <person name="Chen Y."/>
            <person name="Shah S."/>
            <person name="Dougan E. K."/>
            <person name="Thang M."/>
            <person name="Chan C."/>
        </authorList>
    </citation>
    <scope>NUCLEOTIDE SEQUENCE [LARGE SCALE GENOMIC DNA]</scope>
</reference>
<dbReference type="EMBL" id="CAMXCT030004768">
    <property type="protein sequence ID" value="CAL4797611.1"/>
    <property type="molecule type" value="Genomic_DNA"/>
</dbReference>
<feature type="compositionally biased region" description="Basic and acidic residues" evidence="1">
    <location>
        <begin position="157"/>
        <end position="166"/>
    </location>
</feature>
<gene>
    <name evidence="2" type="ORF">C1SCF055_LOCUS35577</name>
</gene>
<evidence type="ECO:0000313" key="2">
    <source>
        <dbReference type="EMBL" id="CAI4010299.1"/>
    </source>
</evidence>
<feature type="compositionally biased region" description="Basic and acidic residues" evidence="1">
    <location>
        <begin position="422"/>
        <end position="431"/>
    </location>
</feature>
<feature type="compositionally biased region" description="Acidic residues" evidence="1">
    <location>
        <begin position="125"/>
        <end position="139"/>
    </location>
</feature>
<organism evidence="2">
    <name type="scientific">Cladocopium goreaui</name>
    <dbReference type="NCBI Taxonomy" id="2562237"/>
    <lineage>
        <taxon>Eukaryota</taxon>
        <taxon>Sar</taxon>
        <taxon>Alveolata</taxon>
        <taxon>Dinophyceae</taxon>
        <taxon>Suessiales</taxon>
        <taxon>Symbiodiniaceae</taxon>
        <taxon>Cladocopium</taxon>
    </lineage>
</organism>
<accession>A0A9P1DH36</accession>
<feature type="region of interest" description="Disordered" evidence="1">
    <location>
        <begin position="406"/>
        <end position="431"/>
    </location>
</feature>
<dbReference type="OrthoDB" id="448909at2759"/>
<feature type="region of interest" description="Disordered" evidence="1">
    <location>
        <begin position="124"/>
        <end position="166"/>
    </location>
</feature>
<dbReference type="AlphaFoldDB" id="A0A9P1DH36"/>
<feature type="compositionally biased region" description="Basic and acidic residues" evidence="1">
    <location>
        <begin position="65"/>
        <end position="76"/>
    </location>
</feature>
<comment type="caution">
    <text evidence="2">The sequence shown here is derived from an EMBL/GenBank/DDBJ whole genome shotgun (WGS) entry which is preliminary data.</text>
</comment>
<reference evidence="2" key="1">
    <citation type="submission" date="2022-10" db="EMBL/GenBank/DDBJ databases">
        <authorList>
            <person name="Chen Y."/>
            <person name="Dougan E. K."/>
            <person name="Chan C."/>
            <person name="Rhodes N."/>
            <person name="Thang M."/>
        </authorList>
    </citation>
    <scope>NUCLEOTIDE SEQUENCE</scope>
</reference>
<protein>
    <recommendedName>
        <fullName evidence="5">DNA topoisomerase type IA zn finger domain-containing protein</fullName>
    </recommendedName>
</protein>
<feature type="compositionally biased region" description="Low complexity" evidence="1">
    <location>
        <begin position="52"/>
        <end position="62"/>
    </location>
</feature>
<evidence type="ECO:0008006" key="5">
    <source>
        <dbReference type="Google" id="ProtNLM"/>
    </source>
</evidence>
<feature type="region of interest" description="Disordered" evidence="1">
    <location>
        <begin position="886"/>
        <end position="931"/>
    </location>
</feature>
<evidence type="ECO:0000256" key="1">
    <source>
        <dbReference type="SAM" id="MobiDB-lite"/>
    </source>
</evidence>
<name>A0A9P1DH36_9DINO</name>
<feature type="region of interest" description="Disordered" evidence="1">
    <location>
        <begin position="336"/>
        <end position="355"/>
    </location>
</feature>
<sequence length="956" mass="108185">MSDNYDWWQGRSNQSWQDDEWSNHYSDQRWFSSDWSQGHWDVESSWNHTPYSSRRSSWTTWSAPHSEHDRQERADSGRWWNTPKGRFWGDTLDEAVEWAVKQGWITTDKAFCQWWSSQNEAIPESLDEGTEEPIPDLEPIDASGEGDRPTSSVGSSEKVRYGKDSIPEFDGSTTMREYRRRVKLFESVTSISPQYRAGRLLERLSGLAWKAAETLDLESIKTENGVSVLLAHLDQELEPLEYMKTFQVLSHFFDHFKRQRGEQMSSYDTSFRIQCDKLREVGSPLEGTAQAWWFLQKAGISDDTRQKVVSAAGGVYDYLKLRQALVAIIPDVHKHADSSKSADSSMNGPGPRKWKNAKKFHGAHRVNAVAEAGEDDGDEGGLEDGELSEAGQLEVEAEILMTHAARKRAEAEKGRGFSQSSKSRETPEERARRIEALKQKLPCSACKAAGVLAYGHWHSDEACPQRKGKPNETFVTSNLQNTSDSDGDSLEDAFAVKLTGTVDQKDLQVLMQTASLRKESQLLALSDTCCARSVAGEKWMISHLTRLHHQQIPFWCHREHEPCRFGAGPRTYSKWAVVFPLEFVNKQKNISCPEVWIRCSVVSDDVPFLLSRPTMKALGAVMDLGQSQLVLSAIGVQLPLAVTRTGLVGFSIMSENSLVPSDARRVRFEDFEVEKAVIGENINEVEIIPQQSTEFLILSMTSMETAPRRKNEFVEALLPLTRLSRAQLADMRVDQLKMAWQSLKPAKQAPVLPANWKKEDKAVLQQLYENHVVDFYKKSKDGHWMGWTRAKLIQELTWFQTEVQEMMDAPDGQPSAPQCPDCGLPMVERTNRMDSSLFFGCQRFPLCRSTLPSTFAGKPTAVVQKMQKAKEEKQYQEWLAKKSSSSGYKISTEDDGEEMNGNALRRAQRKTPSTGESSDWEIAEGAGKKKMVALTPEEVTLLQEARKQKQSEQKKN</sequence>
<dbReference type="Proteomes" id="UP001152797">
    <property type="component" value="Unassembled WGS sequence"/>
</dbReference>
<dbReference type="EMBL" id="CAMXCT020004768">
    <property type="protein sequence ID" value="CAL1163674.1"/>
    <property type="molecule type" value="Genomic_DNA"/>
</dbReference>
<evidence type="ECO:0000313" key="4">
    <source>
        <dbReference type="Proteomes" id="UP001152797"/>
    </source>
</evidence>
<proteinExistence type="predicted"/>
<keyword evidence="4" id="KW-1185">Reference proteome</keyword>
<dbReference type="EMBL" id="CAMXCT010004768">
    <property type="protein sequence ID" value="CAI4010299.1"/>
    <property type="molecule type" value="Genomic_DNA"/>
</dbReference>